<comment type="caution">
    <text evidence="1">The sequence shown here is derived from an EMBL/GenBank/DDBJ whole genome shotgun (WGS) entry which is preliminary data.</text>
</comment>
<organism evidence="1 2">
    <name type="scientific">Caerostris extrusa</name>
    <name type="common">Bark spider</name>
    <name type="synonym">Caerostris bankana</name>
    <dbReference type="NCBI Taxonomy" id="172846"/>
    <lineage>
        <taxon>Eukaryota</taxon>
        <taxon>Metazoa</taxon>
        <taxon>Ecdysozoa</taxon>
        <taxon>Arthropoda</taxon>
        <taxon>Chelicerata</taxon>
        <taxon>Arachnida</taxon>
        <taxon>Araneae</taxon>
        <taxon>Araneomorphae</taxon>
        <taxon>Entelegynae</taxon>
        <taxon>Araneoidea</taxon>
        <taxon>Araneidae</taxon>
        <taxon>Caerostris</taxon>
    </lineage>
</organism>
<protein>
    <submittedName>
        <fullName evidence="1">Uncharacterized protein</fullName>
    </submittedName>
</protein>
<accession>A0AAV4XB42</accession>
<proteinExistence type="predicted"/>
<sequence>MSDSSPQESFPCVRTKKVGGPHLVVKAKGQYVGPSVLARQSWSSLPSKNYIRLGSFVHTNQKNVVVLQILFGVVGHGQRKTPSLRQLSAGPGINLGRGGWGCYFGNLGRPSCVCARIVPPAFPGIISFCASLTFGEEDLWIKEA</sequence>
<evidence type="ECO:0000313" key="1">
    <source>
        <dbReference type="EMBL" id="GIY92481.1"/>
    </source>
</evidence>
<gene>
    <name evidence="1" type="ORF">CEXT_203641</name>
</gene>
<dbReference type="EMBL" id="BPLR01000145">
    <property type="protein sequence ID" value="GIY92481.1"/>
    <property type="molecule type" value="Genomic_DNA"/>
</dbReference>
<name>A0AAV4XB42_CAEEX</name>
<dbReference type="Proteomes" id="UP001054945">
    <property type="component" value="Unassembled WGS sequence"/>
</dbReference>
<keyword evidence="2" id="KW-1185">Reference proteome</keyword>
<dbReference type="AlphaFoldDB" id="A0AAV4XB42"/>
<reference evidence="1 2" key="1">
    <citation type="submission" date="2021-06" db="EMBL/GenBank/DDBJ databases">
        <title>Caerostris extrusa draft genome.</title>
        <authorList>
            <person name="Kono N."/>
            <person name="Arakawa K."/>
        </authorList>
    </citation>
    <scope>NUCLEOTIDE SEQUENCE [LARGE SCALE GENOMIC DNA]</scope>
</reference>
<evidence type="ECO:0000313" key="2">
    <source>
        <dbReference type="Proteomes" id="UP001054945"/>
    </source>
</evidence>